<comment type="caution">
    <text evidence="1">The sequence shown here is derived from an EMBL/GenBank/DDBJ whole genome shotgun (WGS) entry which is preliminary data.</text>
</comment>
<accession>A0A5J9VGT2</accession>
<sequence>MDVWTVTRATCGWSPGTRRRRHKKRRSCRHGYDLGCYDLPKAYCPVPKKRNIFDIAAVEGRFFFFESRTDSELGTLDFTNDGQEPEARLGAIAVPSLSDDLYGDCEQTCAVMTYLFESCGDLYVPGLSPILRLMIRPAWNGSRLQDGFLGVGVAQD</sequence>
<dbReference type="Gramene" id="TVU34130">
    <property type="protein sequence ID" value="TVU34130"/>
    <property type="gene ID" value="EJB05_15959"/>
</dbReference>
<feature type="non-terminal residue" evidence="1">
    <location>
        <position position="1"/>
    </location>
</feature>
<dbReference type="OrthoDB" id="1863935at2759"/>
<protein>
    <submittedName>
        <fullName evidence="1">Uncharacterized protein</fullName>
    </submittedName>
</protein>
<gene>
    <name evidence="1" type="ORF">EJB05_15959</name>
</gene>
<reference evidence="1 2" key="1">
    <citation type="journal article" date="2019" name="Sci. Rep.">
        <title>A high-quality genome of Eragrostis curvula grass provides insights into Poaceae evolution and supports new strategies to enhance forage quality.</title>
        <authorList>
            <person name="Carballo J."/>
            <person name="Santos B.A.C.M."/>
            <person name="Zappacosta D."/>
            <person name="Garbus I."/>
            <person name="Selva J.P."/>
            <person name="Gallo C.A."/>
            <person name="Diaz A."/>
            <person name="Albertini E."/>
            <person name="Caccamo M."/>
            <person name="Echenique V."/>
        </authorList>
    </citation>
    <scope>NUCLEOTIDE SEQUENCE [LARGE SCALE GENOMIC DNA]</scope>
    <source>
        <strain evidence="2">cv. Victoria</strain>
        <tissue evidence="1">Leaf</tissue>
    </source>
</reference>
<dbReference type="EMBL" id="RWGY01000009">
    <property type="protein sequence ID" value="TVU34130.1"/>
    <property type="molecule type" value="Genomic_DNA"/>
</dbReference>
<proteinExistence type="predicted"/>
<organism evidence="1 2">
    <name type="scientific">Eragrostis curvula</name>
    <name type="common">weeping love grass</name>
    <dbReference type="NCBI Taxonomy" id="38414"/>
    <lineage>
        <taxon>Eukaryota</taxon>
        <taxon>Viridiplantae</taxon>
        <taxon>Streptophyta</taxon>
        <taxon>Embryophyta</taxon>
        <taxon>Tracheophyta</taxon>
        <taxon>Spermatophyta</taxon>
        <taxon>Magnoliopsida</taxon>
        <taxon>Liliopsida</taxon>
        <taxon>Poales</taxon>
        <taxon>Poaceae</taxon>
        <taxon>PACMAD clade</taxon>
        <taxon>Chloridoideae</taxon>
        <taxon>Eragrostideae</taxon>
        <taxon>Eragrostidinae</taxon>
        <taxon>Eragrostis</taxon>
    </lineage>
</organism>
<keyword evidence="2" id="KW-1185">Reference proteome</keyword>
<evidence type="ECO:0000313" key="2">
    <source>
        <dbReference type="Proteomes" id="UP000324897"/>
    </source>
</evidence>
<evidence type="ECO:0000313" key="1">
    <source>
        <dbReference type="EMBL" id="TVU34130.1"/>
    </source>
</evidence>
<name>A0A5J9VGT2_9POAL</name>
<dbReference type="AlphaFoldDB" id="A0A5J9VGT2"/>
<dbReference type="Proteomes" id="UP000324897">
    <property type="component" value="Unassembled WGS sequence"/>
</dbReference>